<gene>
    <name evidence="2" type="ordered locus">M301_1600</name>
</gene>
<accession>D7DIU5</accession>
<keyword evidence="3" id="KW-1185">Reference proteome</keyword>
<dbReference type="eggNOG" id="COG3735">
    <property type="taxonomic scope" value="Bacteria"/>
</dbReference>
<name>D7DIU5_METV0</name>
<dbReference type="CDD" id="cd14789">
    <property type="entry name" value="Tiki"/>
    <property type="match status" value="1"/>
</dbReference>
<reference evidence="3" key="1">
    <citation type="submission" date="2010-05" db="EMBL/GenBank/DDBJ databases">
        <title>Complete sequence of Methylotenera sp. 301.</title>
        <authorList>
            <person name="Lucas S."/>
            <person name="Copeland A."/>
            <person name="Lapidus A."/>
            <person name="Cheng J.-F."/>
            <person name="Bruce D."/>
            <person name="Goodwin L."/>
            <person name="Pitluck S."/>
            <person name="Clum A."/>
            <person name="Land M."/>
            <person name="Hauser L."/>
            <person name="Kyrpides N."/>
            <person name="Ivanova N."/>
            <person name="Chistoservova L."/>
            <person name="Kalyuzhnaya M."/>
            <person name="Woyke T."/>
        </authorList>
    </citation>
    <scope>NUCLEOTIDE SEQUENCE [LARGE SCALE GENOMIC DNA]</scope>
    <source>
        <strain evidence="3">301</strain>
    </source>
</reference>
<feature type="signal peptide" evidence="1">
    <location>
        <begin position="1"/>
        <end position="27"/>
    </location>
</feature>
<sequence precursor="true">MILQFKRLLSAFLTFGFLALANTNACAEQGLFWKVESPTGKTNYLFGTMHTDDNRVTNFSPAVDNALASVDEFMMETLAPNDRSVFMMPDGDLKNMLTESELDKVYALAEFHVMHRDAATHMKPWLLAVVFDSPKPLTPFAQDNLLMTKSEDLGKEVIGIEDTKEHFGVMDSFSRDEQLTMLRAVLKRSPEQKERDFESLMAAYLAGDSNKVAALDEKITGGMLPPALWAKMRSKLLDERNVVMAQRITEEAKNKSVFVAVGASHLAGKGGLIARLKDAGYKLSPIN</sequence>
<organism evidence="2 3">
    <name type="scientific">Methylotenera versatilis (strain 301)</name>
    <dbReference type="NCBI Taxonomy" id="666681"/>
    <lineage>
        <taxon>Bacteria</taxon>
        <taxon>Pseudomonadati</taxon>
        <taxon>Pseudomonadota</taxon>
        <taxon>Betaproteobacteria</taxon>
        <taxon>Nitrosomonadales</taxon>
        <taxon>Methylophilaceae</taxon>
        <taxon>Methylotenera</taxon>
    </lineage>
</organism>
<dbReference type="RefSeq" id="WP_013148292.1">
    <property type="nucleotide sequence ID" value="NC_014207.1"/>
</dbReference>
<dbReference type="AlphaFoldDB" id="D7DIU5"/>
<dbReference type="Pfam" id="PF01963">
    <property type="entry name" value="TraB_PrgY_gumN"/>
    <property type="match status" value="1"/>
</dbReference>
<feature type="chain" id="PRO_5003094445" evidence="1">
    <location>
        <begin position="28"/>
        <end position="287"/>
    </location>
</feature>
<dbReference type="STRING" id="666681.M301_1600"/>
<dbReference type="EMBL" id="CP002056">
    <property type="protein sequence ID" value="ADI29980.1"/>
    <property type="molecule type" value="Genomic_DNA"/>
</dbReference>
<dbReference type="Proteomes" id="UP000000383">
    <property type="component" value="Chromosome"/>
</dbReference>
<proteinExistence type="predicted"/>
<reference evidence="2 3" key="2">
    <citation type="journal article" date="2011" name="J. Bacteriol.">
        <title>Genomes of three methylotrophs from a single niche uncover genetic and metabolic divergence of Methylophilaceae.</title>
        <authorList>
            <person name="Lapidus A."/>
            <person name="Clum A."/>
            <person name="Labutti K."/>
            <person name="Kaluzhnaya M.G."/>
            <person name="Lim S."/>
            <person name="Beck D.A."/>
            <person name="Glavina Del Rio T."/>
            <person name="Nolan M."/>
            <person name="Mavromatis K."/>
            <person name="Huntemann M."/>
            <person name="Lucas S."/>
            <person name="Lidstrom M.E."/>
            <person name="Ivanova N."/>
            <person name="Chistoserdova L."/>
        </authorList>
    </citation>
    <scope>NUCLEOTIDE SEQUENCE [LARGE SCALE GENOMIC DNA]</scope>
    <source>
        <strain evidence="2 3">301</strain>
    </source>
</reference>
<dbReference type="PANTHER" id="PTHR40590">
    <property type="entry name" value="CYTOPLASMIC PROTEIN-RELATED"/>
    <property type="match status" value="1"/>
</dbReference>
<evidence type="ECO:0000313" key="2">
    <source>
        <dbReference type="EMBL" id="ADI29980.1"/>
    </source>
</evidence>
<dbReference type="KEGG" id="meh:M301_1600"/>
<evidence type="ECO:0000256" key="1">
    <source>
        <dbReference type="SAM" id="SignalP"/>
    </source>
</evidence>
<protein>
    <submittedName>
        <fullName evidence="2">GumN family protein</fullName>
    </submittedName>
</protein>
<keyword evidence="1" id="KW-0732">Signal</keyword>
<dbReference type="InterPro" id="IPR047111">
    <property type="entry name" value="YbaP-like"/>
</dbReference>
<dbReference type="OrthoDB" id="9025834at2"/>
<dbReference type="PANTHER" id="PTHR40590:SF1">
    <property type="entry name" value="CYTOPLASMIC PROTEIN"/>
    <property type="match status" value="1"/>
</dbReference>
<evidence type="ECO:0000313" key="3">
    <source>
        <dbReference type="Proteomes" id="UP000000383"/>
    </source>
</evidence>
<dbReference type="InterPro" id="IPR002816">
    <property type="entry name" value="TraB/PrgY/GumN_fam"/>
</dbReference>
<dbReference type="HOGENOM" id="CLU_057525_1_0_4"/>